<proteinExistence type="predicted"/>
<evidence type="ECO:0000313" key="1">
    <source>
        <dbReference type="EMBL" id="CAD75436.1"/>
    </source>
</evidence>
<name>Q7UNI3_RHOBA</name>
<evidence type="ECO:0000313" key="2">
    <source>
        <dbReference type="Proteomes" id="UP000001025"/>
    </source>
</evidence>
<dbReference type="InParanoid" id="Q7UNI3"/>
<dbReference type="EnsemblBacteria" id="CAD75436">
    <property type="protein sequence ID" value="CAD75436"/>
    <property type="gene ID" value="RB7566"/>
</dbReference>
<dbReference type="AlphaFoldDB" id="Q7UNI3"/>
<organism evidence="1 2">
    <name type="scientific">Rhodopirellula baltica (strain DSM 10527 / NCIMB 13988 / SH1)</name>
    <dbReference type="NCBI Taxonomy" id="243090"/>
    <lineage>
        <taxon>Bacteria</taxon>
        <taxon>Pseudomonadati</taxon>
        <taxon>Planctomycetota</taxon>
        <taxon>Planctomycetia</taxon>
        <taxon>Pirellulales</taxon>
        <taxon>Pirellulaceae</taxon>
        <taxon>Rhodopirellula</taxon>
    </lineage>
</organism>
<dbReference type="KEGG" id="rba:RB7566"/>
<dbReference type="HOGENOM" id="CLU_3366941_0_0_0"/>
<protein>
    <submittedName>
        <fullName evidence="1">Uncharacterized protein</fullName>
    </submittedName>
</protein>
<sequence length="35" mass="3893">MSFTPSCTDMFRADSSGVHERGSGIERTCVRLIFV</sequence>
<keyword evidence="2" id="KW-1185">Reference proteome</keyword>
<dbReference type="EMBL" id="BX294146">
    <property type="protein sequence ID" value="CAD75436.1"/>
    <property type="molecule type" value="Genomic_DNA"/>
</dbReference>
<dbReference type="Proteomes" id="UP000001025">
    <property type="component" value="Chromosome"/>
</dbReference>
<accession>Q7UNI3</accession>
<reference evidence="1 2" key="1">
    <citation type="journal article" date="2003" name="Proc. Natl. Acad. Sci. U.S.A.">
        <title>Complete genome sequence of the marine planctomycete Pirellula sp. strain 1.</title>
        <authorList>
            <person name="Gloeckner F.O."/>
            <person name="Kube M."/>
            <person name="Bauer M."/>
            <person name="Teeling H."/>
            <person name="Lombardot T."/>
            <person name="Ludwig W."/>
            <person name="Gade D."/>
            <person name="Beck A."/>
            <person name="Borzym K."/>
            <person name="Heitmann K."/>
            <person name="Rabus R."/>
            <person name="Schlesner H."/>
            <person name="Amann R."/>
            <person name="Reinhardt R."/>
        </authorList>
    </citation>
    <scope>NUCLEOTIDE SEQUENCE [LARGE SCALE GENOMIC DNA]</scope>
    <source>
        <strain evidence="2">DSM 10527 / NCIMB 13988 / SH1</strain>
    </source>
</reference>
<gene>
    <name evidence="1" type="ordered locus">RB7566</name>
</gene>